<dbReference type="Gene3D" id="3.40.50.2000">
    <property type="entry name" value="Glycogen Phosphorylase B"/>
    <property type="match status" value="2"/>
</dbReference>
<dbReference type="Proteomes" id="UP000273898">
    <property type="component" value="Unassembled WGS sequence"/>
</dbReference>
<dbReference type="OrthoDB" id="9801609at2"/>
<dbReference type="GO" id="GO:0016757">
    <property type="term" value="F:glycosyltransferase activity"/>
    <property type="evidence" value="ECO:0007669"/>
    <property type="project" value="InterPro"/>
</dbReference>
<dbReference type="Pfam" id="PF13439">
    <property type="entry name" value="Glyco_transf_4"/>
    <property type="match status" value="1"/>
</dbReference>
<keyword evidence="1 4" id="KW-0808">Transferase</keyword>
<evidence type="ECO:0000259" key="3">
    <source>
        <dbReference type="Pfam" id="PF13439"/>
    </source>
</evidence>
<name>A0A497Y784_9SPHI</name>
<keyword evidence="7" id="KW-1185">Reference proteome</keyword>
<dbReference type="EMBL" id="SOPX01000001">
    <property type="protein sequence ID" value="TFB33113.1"/>
    <property type="molecule type" value="Genomic_DNA"/>
</dbReference>
<evidence type="ECO:0000313" key="5">
    <source>
        <dbReference type="EMBL" id="TFB33113.1"/>
    </source>
</evidence>
<proteinExistence type="predicted"/>
<organism evidence="4 6">
    <name type="scientific">Pedobacter alluvionis</name>
    <dbReference type="NCBI Taxonomy" id="475253"/>
    <lineage>
        <taxon>Bacteria</taxon>
        <taxon>Pseudomonadati</taxon>
        <taxon>Bacteroidota</taxon>
        <taxon>Sphingobacteriia</taxon>
        <taxon>Sphingobacteriales</taxon>
        <taxon>Sphingobacteriaceae</taxon>
        <taxon>Pedobacter</taxon>
    </lineage>
</organism>
<evidence type="ECO:0000313" key="6">
    <source>
        <dbReference type="Proteomes" id="UP000273898"/>
    </source>
</evidence>
<dbReference type="InterPro" id="IPR028098">
    <property type="entry name" value="Glyco_trans_4-like_N"/>
</dbReference>
<dbReference type="EMBL" id="RCCK01000011">
    <property type="protein sequence ID" value="RLJ77685.1"/>
    <property type="molecule type" value="Genomic_DNA"/>
</dbReference>
<evidence type="ECO:0000313" key="4">
    <source>
        <dbReference type="EMBL" id="RLJ77685.1"/>
    </source>
</evidence>
<evidence type="ECO:0000313" key="7">
    <source>
        <dbReference type="Proteomes" id="UP000297429"/>
    </source>
</evidence>
<dbReference type="InterPro" id="IPR001296">
    <property type="entry name" value="Glyco_trans_1"/>
</dbReference>
<gene>
    <name evidence="4" type="ORF">BCL90_2791</name>
    <name evidence="5" type="ORF">E3V97_03460</name>
</gene>
<dbReference type="RefSeq" id="WP_121284420.1">
    <property type="nucleotide sequence ID" value="NZ_RCCK01000011.1"/>
</dbReference>
<dbReference type="CDD" id="cd03809">
    <property type="entry name" value="GT4_MtfB-like"/>
    <property type="match status" value="1"/>
</dbReference>
<dbReference type="PANTHER" id="PTHR46401:SF2">
    <property type="entry name" value="GLYCOSYLTRANSFERASE WBBK-RELATED"/>
    <property type="match status" value="1"/>
</dbReference>
<dbReference type="AlphaFoldDB" id="A0A497Y784"/>
<reference evidence="5 7" key="2">
    <citation type="submission" date="2019-03" db="EMBL/GenBank/DDBJ databases">
        <authorList>
            <person name="He R.-H."/>
        </authorList>
    </citation>
    <scope>NUCLEOTIDE SEQUENCE [LARGE SCALE GENOMIC DNA]</scope>
    <source>
        <strain evidence="5 7">DSM 19624</strain>
    </source>
</reference>
<dbReference type="Pfam" id="PF00534">
    <property type="entry name" value="Glycos_transf_1"/>
    <property type="match status" value="1"/>
</dbReference>
<dbReference type="PANTHER" id="PTHR46401">
    <property type="entry name" value="GLYCOSYLTRANSFERASE WBBK-RELATED"/>
    <property type="match status" value="1"/>
</dbReference>
<evidence type="ECO:0000259" key="2">
    <source>
        <dbReference type="Pfam" id="PF00534"/>
    </source>
</evidence>
<dbReference type="Proteomes" id="UP000297429">
    <property type="component" value="Unassembled WGS sequence"/>
</dbReference>
<evidence type="ECO:0000256" key="1">
    <source>
        <dbReference type="ARBA" id="ARBA00022679"/>
    </source>
</evidence>
<sequence length="355" mass="41049">MKKPNVLVTFDSMKDANCGYFSFGKGLGDALIHENKGKFKLKFYLFKHTQYLFNGLVDLIYLSRLDRLFFKGKNDFDVVHLSDQTCRLRPSKVNAKKIMTVHDMNKVHLKFSKPHRIQVYLKKLGKLISQCDKIVCISQFVANDVKHYFPESANKISVIYNGADKLISDENHQPAFKPGKKFLFTIGLLSVQKGFHLLPALLKDNDFELVISGRETPHKQRILEEAEKYNCLDRVHITGPVSDEDKAWYYKNCDAFLFPSVAEGFGLPVIEAMHFGKPVFLSKFTSLPEVGGDVAYYFDNFEPEQMQEVFYNGMKDFKERNRTQEMILQAEKFSWDIAASQYLSLYQECIENKSY</sequence>
<dbReference type="SUPFAM" id="SSF53756">
    <property type="entry name" value="UDP-Glycosyltransferase/glycogen phosphorylase"/>
    <property type="match status" value="1"/>
</dbReference>
<comment type="caution">
    <text evidence="4">The sequence shown here is derived from an EMBL/GenBank/DDBJ whole genome shotgun (WGS) entry which is preliminary data.</text>
</comment>
<protein>
    <submittedName>
        <fullName evidence="5">Glycosyltransferase family 1 protein</fullName>
    </submittedName>
    <submittedName>
        <fullName evidence="4">Glycosyltransferase involved in cell wall biosynthesis</fullName>
    </submittedName>
</protein>
<accession>A0A497Y784</accession>
<feature type="domain" description="Glycosyltransferase subfamily 4-like N-terminal" evidence="3">
    <location>
        <begin position="56"/>
        <end position="164"/>
    </location>
</feature>
<feature type="domain" description="Glycosyl transferase family 1" evidence="2">
    <location>
        <begin position="173"/>
        <end position="323"/>
    </location>
</feature>
<reference evidence="4 6" key="1">
    <citation type="submission" date="2018-10" db="EMBL/GenBank/DDBJ databases">
        <title>Genomic Encyclopedia of Archaeal and Bacterial Type Strains, Phase II (KMG-II): from individual species to whole genera.</title>
        <authorList>
            <person name="Goeker M."/>
        </authorList>
    </citation>
    <scope>NUCLEOTIDE SEQUENCE [LARGE SCALE GENOMIC DNA]</scope>
    <source>
        <strain evidence="4 6">DSM 19624</strain>
    </source>
</reference>